<comment type="caution">
    <text evidence="1">The sequence shown here is derived from an EMBL/GenBank/DDBJ whole genome shotgun (WGS) entry which is preliminary data.</text>
</comment>
<dbReference type="EMBL" id="JBHSFE010000022">
    <property type="protein sequence ID" value="MFC4611419.1"/>
    <property type="molecule type" value="Genomic_DNA"/>
</dbReference>
<evidence type="ECO:0000313" key="1">
    <source>
        <dbReference type="EMBL" id="MFC4611419.1"/>
    </source>
</evidence>
<dbReference type="Proteomes" id="UP001595993">
    <property type="component" value="Unassembled WGS sequence"/>
</dbReference>
<accession>A0ABV9GE51</accession>
<dbReference type="InterPro" id="IPR033457">
    <property type="entry name" value="DUF5133"/>
</dbReference>
<gene>
    <name evidence="1" type="ORF">ACFO9E_27035</name>
</gene>
<reference evidence="2" key="1">
    <citation type="journal article" date="2019" name="Int. J. Syst. Evol. Microbiol.">
        <title>The Global Catalogue of Microorganisms (GCM) 10K type strain sequencing project: providing services to taxonomists for standard genome sequencing and annotation.</title>
        <authorList>
            <consortium name="The Broad Institute Genomics Platform"/>
            <consortium name="The Broad Institute Genome Sequencing Center for Infectious Disease"/>
            <person name="Wu L."/>
            <person name="Ma J."/>
        </authorList>
    </citation>
    <scope>NUCLEOTIDE SEQUENCE [LARGE SCALE GENOMIC DNA]</scope>
    <source>
        <strain evidence="2">CGMCC 4.7139</strain>
    </source>
</reference>
<dbReference type="RefSeq" id="WP_215096150.1">
    <property type="nucleotide sequence ID" value="NZ_JBHSFE010000022.1"/>
</dbReference>
<organism evidence="1 2">
    <name type="scientific">Streptomyces maoxianensis</name>
    <dbReference type="NCBI Taxonomy" id="1459942"/>
    <lineage>
        <taxon>Bacteria</taxon>
        <taxon>Bacillati</taxon>
        <taxon>Actinomycetota</taxon>
        <taxon>Actinomycetes</taxon>
        <taxon>Kitasatosporales</taxon>
        <taxon>Streptomycetaceae</taxon>
        <taxon>Streptomyces</taxon>
    </lineage>
</organism>
<protein>
    <submittedName>
        <fullName evidence="1">DUF5133 domain-containing protein</fullName>
    </submittedName>
</protein>
<keyword evidence="2" id="KW-1185">Reference proteome</keyword>
<sequence>MLLPDKTRVRSLLIRFRELERRMLADPMHHGTRARFEDVAYTLCILMGQRTARDAVVHAERYLKAPAARLVRFTLRK</sequence>
<evidence type="ECO:0000313" key="2">
    <source>
        <dbReference type="Proteomes" id="UP001595993"/>
    </source>
</evidence>
<proteinExistence type="predicted"/>
<dbReference type="Pfam" id="PF17196">
    <property type="entry name" value="DUF5133"/>
    <property type="match status" value="1"/>
</dbReference>
<name>A0ABV9GE51_9ACTN</name>